<name>A0A820GUP3_9BILA</name>
<comment type="caution">
    <text evidence="2">The sequence shown here is derived from an EMBL/GenBank/DDBJ whole genome shotgun (WGS) entry which is preliminary data.</text>
</comment>
<proteinExistence type="predicted"/>
<evidence type="ECO:0000313" key="3">
    <source>
        <dbReference type="Proteomes" id="UP000663873"/>
    </source>
</evidence>
<accession>A0A820GUP3</accession>
<reference evidence="2" key="1">
    <citation type="submission" date="2021-02" db="EMBL/GenBank/DDBJ databases">
        <authorList>
            <person name="Nowell W R."/>
        </authorList>
    </citation>
    <scope>NUCLEOTIDE SEQUENCE</scope>
</reference>
<sequence length="517" mass="55853">VQLIPVAQTAAFAPVTTLAPSIVSQTSIEQQQQQQQLAKLSTENPLAKAALVTEPVAITQTPEISPNLPGSAGSLEVLEAALKKTFNKNTTSTLVNDTSEPPTPLINQDDQFVAKPGSNINININIIEQQPTEEPGLPITSESSTNILQSSTALISQSQSQTTQALINPQQILSNSHILTQTSQSLSYTAMPLSQHINTTIPNDINKQIISPTPPLHPPPPPPPVVPSFSSTSTTTEIIENSHTSISPSPTPLSVPFTSEVVQSSATSDIQPPMSGSLQQLEVLLMNTFKKPIKTTGTAHSSDGEATNPNIPTTASTTTTNNDDKNDIDTIQNESSITFDDKNRKAIDIFNNVNTIAQQAIAIPPTLNESTHFDPLISTDSSNLQDLETLLKSTFQKPPVNIEAISLSPQISTTTTTTANDDISDLKSMLVNLSSTLLNKMNVIESKIDDHCSQTKKINHMLTNTILPSLLDLADIIHETASPNIDTRIKTKLENIQTRIRTTQQQQQNEMKNLMDI</sequence>
<protein>
    <submittedName>
        <fullName evidence="2">Uncharacterized protein</fullName>
    </submittedName>
</protein>
<organism evidence="2 3">
    <name type="scientific">Rotaria socialis</name>
    <dbReference type="NCBI Taxonomy" id="392032"/>
    <lineage>
        <taxon>Eukaryota</taxon>
        <taxon>Metazoa</taxon>
        <taxon>Spiralia</taxon>
        <taxon>Gnathifera</taxon>
        <taxon>Rotifera</taxon>
        <taxon>Eurotatoria</taxon>
        <taxon>Bdelloidea</taxon>
        <taxon>Philodinida</taxon>
        <taxon>Philodinidae</taxon>
        <taxon>Rotaria</taxon>
    </lineage>
</organism>
<dbReference type="Proteomes" id="UP000663873">
    <property type="component" value="Unassembled WGS sequence"/>
</dbReference>
<evidence type="ECO:0000256" key="1">
    <source>
        <dbReference type="SAM" id="MobiDB-lite"/>
    </source>
</evidence>
<feature type="compositionally biased region" description="Low complexity" evidence="1">
    <location>
        <begin position="306"/>
        <end position="321"/>
    </location>
</feature>
<feature type="region of interest" description="Disordered" evidence="1">
    <location>
        <begin position="295"/>
        <end position="328"/>
    </location>
</feature>
<evidence type="ECO:0000313" key="2">
    <source>
        <dbReference type="EMBL" id="CAF4283242.1"/>
    </source>
</evidence>
<feature type="non-terminal residue" evidence="2">
    <location>
        <position position="1"/>
    </location>
</feature>
<dbReference type="EMBL" id="CAJOBP010001421">
    <property type="protein sequence ID" value="CAF4283242.1"/>
    <property type="molecule type" value="Genomic_DNA"/>
</dbReference>
<gene>
    <name evidence="2" type="ORF">UJA718_LOCUS11530</name>
</gene>
<feature type="compositionally biased region" description="Polar residues" evidence="1">
    <location>
        <begin position="295"/>
        <end position="305"/>
    </location>
</feature>
<dbReference type="AlphaFoldDB" id="A0A820GUP3"/>
<keyword evidence="3" id="KW-1185">Reference proteome</keyword>